<dbReference type="PROSITE" id="PS01244">
    <property type="entry name" value="ACONITASE_2"/>
    <property type="match status" value="1"/>
</dbReference>
<dbReference type="InterPro" id="IPR015931">
    <property type="entry name" value="Acnase/IPM_dHydase_lsu_aba_1/3"/>
</dbReference>
<dbReference type="GO" id="GO:0046872">
    <property type="term" value="F:metal ion binding"/>
    <property type="evidence" value="ECO:0007669"/>
    <property type="project" value="UniProtKB-KW"/>
</dbReference>
<dbReference type="InterPro" id="IPR018136">
    <property type="entry name" value="Aconitase_4Fe-4S_BS"/>
</dbReference>
<accession>A0AAV4WQD6</accession>
<dbReference type="PANTHER" id="PTHR11670">
    <property type="entry name" value="ACONITASE/IRON-RESPONSIVE ELEMENT FAMILY MEMBER"/>
    <property type="match status" value="1"/>
</dbReference>
<name>A0AAV4WQD6_CAEEX</name>
<protein>
    <submittedName>
        <fullName evidence="5">Cytoplasmic aconitate hydratase</fullName>
    </submittedName>
</protein>
<sequence length="157" mass="17274">MLGAGLLAKKAVEKGLSVMPYIKTSMSPGSGVVTYYLQESGVIKYLQQLGFDVVGYGCMTCIGNSGEIHSFFFSRRISNGRTDGAVRISHFPLPSHFSGIFSLRELFIPSDKQVPDNEELSFIRSAPQRPILLLLTAINSTQLPQQSFPTEQGKKKE</sequence>
<keyword evidence="1" id="KW-0479">Metal-binding</keyword>
<dbReference type="GO" id="GO:0051536">
    <property type="term" value="F:iron-sulfur cluster binding"/>
    <property type="evidence" value="ECO:0007669"/>
    <property type="project" value="UniProtKB-KW"/>
</dbReference>
<evidence type="ECO:0000313" key="6">
    <source>
        <dbReference type="Proteomes" id="UP001054945"/>
    </source>
</evidence>
<dbReference type="Gene3D" id="3.30.499.10">
    <property type="entry name" value="Aconitase, domain 3"/>
    <property type="match status" value="1"/>
</dbReference>
<dbReference type="InterPro" id="IPR006249">
    <property type="entry name" value="Aconitase/IRP2"/>
</dbReference>
<keyword evidence="6" id="KW-1185">Reference proteome</keyword>
<evidence type="ECO:0000256" key="2">
    <source>
        <dbReference type="ARBA" id="ARBA00023004"/>
    </source>
</evidence>
<dbReference type="InterPro" id="IPR001030">
    <property type="entry name" value="Acoase/IPM_deHydtase_lsu_aba"/>
</dbReference>
<keyword evidence="2" id="KW-0408">Iron</keyword>
<keyword evidence="3" id="KW-0411">Iron-sulfur</keyword>
<dbReference type="SUPFAM" id="SSF53732">
    <property type="entry name" value="Aconitase iron-sulfur domain"/>
    <property type="match status" value="1"/>
</dbReference>
<dbReference type="Pfam" id="PF00330">
    <property type="entry name" value="Aconitase"/>
    <property type="match status" value="1"/>
</dbReference>
<proteinExistence type="predicted"/>
<evidence type="ECO:0000313" key="5">
    <source>
        <dbReference type="EMBL" id="GIY84912.1"/>
    </source>
</evidence>
<evidence type="ECO:0000259" key="4">
    <source>
        <dbReference type="Pfam" id="PF00330"/>
    </source>
</evidence>
<organism evidence="5 6">
    <name type="scientific">Caerostris extrusa</name>
    <name type="common">Bark spider</name>
    <name type="synonym">Caerostris bankana</name>
    <dbReference type="NCBI Taxonomy" id="172846"/>
    <lineage>
        <taxon>Eukaryota</taxon>
        <taxon>Metazoa</taxon>
        <taxon>Ecdysozoa</taxon>
        <taxon>Arthropoda</taxon>
        <taxon>Chelicerata</taxon>
        <taxon>Arachnida</taxon>
        <taxon>Araneae</taxon>
        <taxon>Araneomorphae</taxon>
        <taxon>Entelegynae</taxon>
        <taxon>Araneoidea</taxon>
        <taxon>Araneidae</taxon>
        <taxon>Caerostris</taxon>
    </lineage>
</organism>
<dbReference type="Proteomes" id="UP001054945">
    <property type="component" value="Unassembled WGS sequence"/>
</dbReference>
<feature type="domain" description="Aconitase/3-isopropylmalate dehydratase large subunit alpha/beta/alpha" evidence="4">
    <location>
        <begin position="2"/>
        <end position="69"/>
    </location>
</feature>
<gene>
    <name evidence="5" type="primary">ACO1</name>
    <name evidence="5" type="ORF">CEXT_534721</name>
</gene>
<evidence type="ECO:0000256" key="3">
    <source>
        <dbReference type="ARBA" id="ARBA00023014"/>
    </source>
</evidence>
<dbReference type="EMBL" id="BPLR01016592">
    <property type="protein sequence ID" value="GIY84912.1"/>
    <property type="molecule type" value="Genomic_DNA"/>
</dbReference>
<reference evidence="5 6" key="1">
    <citation type="submission" date="2021-06" db="EMBL/GenBank/DDBJ databases">
        <title>Caerostris extrusa draft genome.</title>
        <authorList>
            <person name="Kono N."/>
            <person name="Arakawa K."/>
        </authorList>
    </citation>
    <scope>NUCLEOTIDE SEQUENCE [LARGE SCALE GENOMIC DNA]</scope>
</reference>
<comment type="caution">
    <text evidence="5">The sequence shown here is derived from an EMBL/GenBank/DDBJ whole genome shotgun (WGS) entry which is preliminary data.</text>
</comment>
<evidence type="ECO:0000256" key="1">
    <source>
        <dbReference type="ARBA" id="ARBA00022723"/>
    </source>
</evidence>
<dbReference type="AlphaFoldDB" id="A0AAV4WQD6"/>
<dbReference type="InterPro" id="IPR036008">
    <property type="entry name" value="Aconitase_4Fe-4S_dom"/>
</dbReference>